<reference evidence="3" key="1">
    <citation type="submission" date="2016-11" db="UniProtKB">
        <authorList>
            <consortium name="WormBaseParasite"/>
        </authorList>
    </citation>
    <scope>IDENTIFICATION</scope>
</reference>
<dbReference type="STRING" id="1561998.A0A1I7TRB8"/>
<dbReference type="InterPro" id="IPR011037">
    <property type="entry name" value="Pyrv_Knase-like_insert_dom_sf"/>
</dbReference>
<dbReference type="eggNOG" id="KOG2362">
    <property type="taxonomic scope" value="Eukaryota"/>
</dbReference>
<protein>
    <submittedName>
        <fullName evidence="3">MOSC domain-containing protein</fullName>
    </submittedName>
</protein>
<dbReference type="PANTHER" id="PTHR36930">
    <property type="entry name" value="METAL-SULFUR CLUSTER BIOSYNTHESIS PROTEINS YUAD-RELATED"/>
    <property type="match status" value="1"/>
</dbReference>
<dbReference type="Proteomes" id="UP000095282">
    <property type="component" value="Unplaced"/>
</dbReference>
<dbReference type="InterPro" id="IPR005302">
    <property type="entry name" value="MoCF_Sase_C"/>
</dbReference>
<dbReference type="SUPFAM" id="SSF141673">
    <property type="entry name" value="MOSC N-terminal domain-like"/>
    <property type="match status" value="1"/>
</dbReference>
<dbReference type="WBParaSite" id="Csp11.Scaffold629.g10994.t1">
    <property type="protein sequence ID" value="Csp11.Scaffold629.g10994.t1"/>
    <property type="gene ID" value="Csp11.Scaffold629.g10994"/>
</dbReference>
<dbReference type="InterPro" id="IPR052716">
    <property type="entry name" value="MOSC_domain"/>
</dbReference>
<evidence type="ECO:0000259" key="1">
    <source>
        <dbReference type="PROSITE" id="PS51340"/>
    </source>
</evidence>
<dbReference type="AlphaFoldDB" id="A0A1I7TRB8"/>
<accession>A0A1I7TRB8</accession>
<keyword evidence="2" id="KW-1185">Reference proteome</keyword>
<feature type="domain" description="MOSC" evidence="1">
    <location>
        <begin position="183"/>
        <end position="339"/>
    </location>
</feature>
<sequence>MLEIDTNKKILVGCLASSFLVYHTARRLYSFLNSKSNEWVPIGVVKNLHIYPIKSCKPVDVFAFKCTKLGPIMGDLEDRAFMLVDGDTGRFVTARQKPKLVNLECFMENETLKVTVPGKPSVHVDMKQVMANGKTIRAIMFREQKIDGLDCGDEIAQLLSEFIEEPNHRLLYHKPGMYTERSCVPKKEWWNNNSLPEGKYDSQFTDMAPFHICTTASMAAFNEKMNEKEMISKISMRNFRPSIEVSGCPAWDEDKWAELRIGDAHLEVVASCARCVLTTVDPEEGTMNKDNQPLKKLREFRIAPDGPMRKTYLDSPIFGVYAGLVGAGYVHVGQTVWAKYKPCAF</sequence>
<name>A0A1I7TRB8_9PELO</name>
<evidence type="ECO:0000313" key="3">
    <source>
        <dbReference type="WBParaSite" id="Csp11.Scaffold629.g10994.t1"/>
    </source>
</evidence>
<evidence type="ECO:0000313" key="2">
    <source>
        <dbReference type="Proteomes" id="UP000095282"/>
    </source>
</evidence>
<dbReference type="SUPFAM" id="SSF50800">
    <property type="entry name" value="PK beta-barrel domain-like"/>
    <property type="match status" value="1"/>
</dbReference>
<dbReference type="GO" id="GO:0003824">
    <property type="term" value="F:catalytic activity"/>
    <property type="evidence" value="ECO:0007669"/>
    <property type="project" value="InterPro"/>
</dbReference>
<dbReference type="GO" id="GO:0030151">
    <property type="term" value="F:molybdenum ion binding"/>
    <property type="evidence" value="ECO:0007669"/>
    <property type="project" value="InterPro"/>
</dbReference>
<dbReference type="Pfam" id="PF03473">
    <property type="entry name" value="MOSC"/>
    <property type="match status" value="1"/>
</dbReference>
<dbReference type="InterPro" id="IPR005303">
    <property type="entry name" value="MOCOS_middle"/>
</dbReference>
<proteinExistence type="predicted"/>
<dbReference type="GO" id="GO:0030170">
    <property type="term" value="F:pyridoxal phosphate binding"/>
    <property type="evidence" value="ECO:0007669"/>
    <property type="project" value="InterPro"/>
</dbReference>
<dbReference type="PANTHER" id="PTHR36930:SF1">
    <property type="entry name" value="MOSC DOMAIN-CONTAINING PROTEIN"/>
    <property type="match status" value="1"/>
</dbReference>
<dbReference type="Pfam" id="PF03476">
    <property type="entry name" value="MOSC_N"/>
    <property type="match status" value="1"/>
</dbReference>
<organism evidence="2 3">
    <name type="scientific">Caenorhabditis tropicalis</name>
    <dbReference type="NCBI Taxonomy" id="1561998"/>
    <lineage>
        <taxon>Eukaryota</taxon>
        <taxon>Metazoa</taxon>
        <taxon>Ecdysozoa</taxon>
        <taxon>Nematoda</taxon>
        <taxon>Chromadorea</taxon>
        <taxon>Rhabditida</taxon>
        <taxon>Rhabditina</taxon>
        <taxon>Rhabditomorpha</taxon>
        <taxon>Rhabditoidea</taxon>
        <taxon>Rhabditidae</taxon>
        <taxon>Peloderinae</taxon>
        <taxon>Caenorhabditis</taxon>
    </lineage>
</organism>
<dbReference type="PROSITE" id="PS51340">
    <property type="entry name" value="MOSC"/>
    <property type="match status" value="1"/>
</dbReference>